<gene>
    <name evidence="3" type="ORF">FMM06_01365</name>
</gene>
<dbReference type="OrthoDB" id="249118at2"/>
<sequence>MKTVFLLGAALCAVPVVAAPRESPVGFAVGTASGPNARVRAFDGSTGAPLRDVRAGDAQATGGVRVALGDINGDGAADVVVGAGPGGAPTVQAIDGATGDTLLAFQAYEGFTGGVYVAAGDLDGDGRADVVTGAGAGGAPNVKVFDGSTGSVEQNFFAYEFGFMGGVSVAVGDFGGDGRDDIIVAPATGDGFVRIFDGVTNDLLAQFRGFDGPQNGMSLAVGRFEGVAALILGAGSDVAPQVRVFALSDLSLLDAFLAFDPSFRGGVNVAAGRANGRDTLFAAMASQGGTLVQYNVSGRRGGGDTLRSFDDAIGVGISSQPFGPDYMGGLVVSGFPAAAVPEPGVWLQLILGFGLAGSLLRARRAAKV</sequence>
<evidence type="ECO:0000256" key="1">
    <source>
        <dbReference type="ARBA" id="ARBA00022729"/>
    </source>
</evidence>
<feature type="chain" id="PRO_5021750439" evidence="2">
    <location>
        <begin position="19"/>
        <end position="368"/>
    </location>
</feature>
<feature type="signal peptide" evidence="2">
    <location>
        <begin position="1"/>
        <end position="18"/>
    </location>
</feature>
<evidence type="ECO:0000313" key="3">
    <source>
        <dbReference type="EMBL" id="TRW16886.1"/>
    </source>
</evidence>
<evidence type="ECO:0000313" key="4">
    <source>
        <dbReference type="Proteomes" id="UP000317894"/>
    </source>
</evidence>
<dbReference type="AlphaFoldDB" id="A0A552UF84"/>
<evidence type="ECO:0000256" key="2">
    <source>
        <dbReference type="SAM" id="SignalP"/>
    </source>
</evidence>
<comment type="caution">
    <text evidence="3">The sequence shown here is derived from an EMBL/GenBank/DDBJ whole genome shotgun (WGS) entry which is preliminary data.</text>
</comment>
<dbReference type="EMBL" id="VJWA01000001">
    <property type="protein sequence ID" value="TRW16886.1"/>
    <property type="molecule type" value="Genomic_DNA"/>
</dbReference>
<dbReference type="Gene3D" id="2.130.10.130">
    <property type="entry name" value="Integrin alpha, N-terminal"/>
    <property type="match status" value="1"/>
</dbReference>
<accession>A0A552UF84</accession>
<dbReference type="SUPFAM" id="SSF69318">
    <property type="entry name" value="Integrin alpha N-terminal domain"/>
    <property type="match status" value="1"/>
</dbReference>
<keyword evidence="4" id="KW-1185">Reference proteome</keyword>
<name>A0A552UF84_9SPHN</name>
<proteinExistence type="predicted"/>
<dbReference type="PANTHER" id="PTHR46580">
    <property type="entry name" value="SENSOR KINASE-RELATED"/>
    <property type="match status" value="1"/>
</dbReference>
<keyword evidence="1 2" id="KW-0732">Signal</keyword>
<reference evidence="3 4" key="1">
    <citation type="submission" date="2019-07" db="EMBL/GenBank/DDBJ databases">
        <title>Novel species isolated from glacier.</title>
        <authorList>
            <person name="Liu Q."/>
            <person name="Xin Y.-H."/>
        </authorList>
    </citation>
    <scope>NUCLEOTIDE SEQUENCE [LARGE SCALE GENOMIC DNA]</scope>
    <source>
        <strain evidence="3 4">LB1R16</strain>
    </source>
</reference>
<dbReference type="InterPro" id="IPR013517">
    <property type="entry name" value="FG-GAP"/>
</dbReference>
<organism evidence="3 4">
    <name type="scientific">Glacieibacterium frigidum</name>
    <dbReference type="NCBI Taxonomy" id="2593303"/>
    <lineage>
        <taxon>Bacteria</taxon>
        <taxon>Pseudomonadati</taxon>
        <taxon>Pseudomonadota</taxon>
        <taxon>Alphaproteobacteria</taxon>
        <taxon>Sphingomonadales</taxon>
        <taxon>Sphingosinicellaceae</taxon>
        <taxon>Glacieibacterium</taxon>
    </lineage>
</organism>
<dbReference type="Proteomes" id="UP000317894">
    <property type="component" value="Unassembled WGS sequence"/>
</dbReference>
<protein>
    <submittedName>
        <fullName evidence="3">VCBS repeat-containing protein</fullName>
    </submittedName>
</protein>
<dbReference type="RefSeq" id="WP_143554430.1">
    <property type="nucleotide sequence ID" value="NZ_VJWA01000001.1"/>
</dbReference>
<dbReference type="InterPro" id="IPR028994">
    <property type="entry name" value="Integrin_alpha_N"/>
</dbReference>
<dbReference type="Pfam" id="PF01839">
    <property type="entry name" value="FG-GAP"/>
    <property type="match status" value="1"/>
</dbReference>